<dbReference type="Proteomes" id="UP001232148">
    <property type="component" value="Unassembled WGS sequence"/>
</dbReference>
<sequence>MNAGRLASWLSRCRKRGNKNHFSDKADREARTRTRSFGFFGQKRRAGFRLFPRHQGTRTQRQATWQIQIPSVLYSRPGCSLFVTFFLFLFLPPSHLTSWCVALRCVAV</sequence>
<protein>
    <submittedName>
        <fullName evidence="1">Uncharacterized protein</fullName>
    </submittedName>
</protein>
<organism evidence="1 2">
    <name type="scientific">Colletotrichum zoysiae</name>
    <dbReference type="NCBI Taxonomy" id="1216348"/>
    <lineage>
        <taxon>Eukaryota</taxon>
        <taxon>Fungi</taxon>
        <taxon>Dikarya</taxon>
        <taxon>Ascomycota</taxon>
        <taxon>Pezizomycotina</taxon>
        <taxon>Sordariomycetes</taxon>
        <taxon>Hypocreomycetidae</taxon>
        <taxon>Glomerellales</taxon>
        <taxon>Glomerellaceae</taxon>
        <taxon>Colletotrichum</taxon>
        <taxon>Colletotrichum graminicola species complex</taxon>
    </lineage>
</organism>
<reference evidence="1" key="1">
    <citation type="submission" date="2021-06" db="EMBL/GenBank/DDBJ databases">
        <title>Comparative genomics, transcriptomics and evolutionary studies reveal genomic signatures of adaptation to plant cell wall in hemibiotrophic fungi.</title>
        <authorList>
            <consortium name="DOE Joint Genome Institute"/>
            <person name="Baroncelli R."/>
            <person name="Diaz J.F."/>
            <person name="Benocci T."/>
            <person name="Peng M."/>
            <person name="Battaglia E."/>
            <person name="Haridas S."/>
            <person name="Andreopoulos W."/>
            <person name="Labutti K."/>
            <person name="Pangilinan J."/>
            <person name="Floch G.L."/>
            <person name="Makela M.R."/>
            <person name="Henrissat B."/>
            <person name="Grigoriev I.V."/>
            <person name="Crouch J.A."/>
            <person name="De Vries R.P."/>
            <person name="Sukno S.A."/>
            <person name="Thon M.R."/>
        </authorList>
    </citation>
    <scope>NUCLEOTIDE SEQUENCE</scope>
    <source>
        <strain evidence="1">MAFF235873</strain>
    </source>
</reference>
<comment type="caution">
    <text evidence="1">The sequence shown here is derived from an EMBL/GenBank/DDBJ whole genome shotgun (WGS) entry which is preliminary data.</text>
</comment>
<dbReference type="AlphaFoldDB" id="A0AAD9HQB6"/>
<evidence type="ECO:0000313" key="1">
    <source>
        <dbReference type="EMBL" id="KAK2033346.1"/>
    </source>
</evidence>
<dbReference type="EMBL" id="MU842823">
    <property type="protein sequence ID" value="KAK2033346.1"/>
    <property type="molecule type" value="Genomic_DNA"/>
</dbReference>
<gene>
    <name evidence="1" type="ORF">LX32DRAFT_106883</name>
</gene>
<keyword evidence="2" id="KW-1185">Reference proteome</keyword>
<proteinExistence type="predicted"/>
<evidence type="ECO:0000313" key="2">
    <source>
        <dbReference type="Proteomes" id="UP001232148"/>
    </source>
</evidence>
<name>A0AAD9HQB6_9PEZI</name>
<accession>A0AAD9HQB6</accession>